<evidence type="ECO:0000256" key="1">
    <source>
        <dbReference type="PROSITE-ProRule" id="PRU00175"/>
    </source>
</evidence>
<dbReference type="AlphaFoldDB" id="A0A6A6S446"/>
<keyword evidence="5" id="KW-1185">Reference proteome</keyword>
<dbReference type="OrthoDB" id="2122982at2759"/>
<feature type="region of interest" description="Disordered" evidence="2">
    <location>
        <begin position="42"/>
        <end position="61"/>
    </location>
</feature>
<gene>
    <name evidence="4" type="ORF">P280DRAFT_517419</name>
</gene>
<accession>A0A6A6S446</accession>
<dbReference type="SUPFAM" id="SSF48371">
    <property type="entry name" value="ARM repeat"/>
    <property type="match status" value="1"/>
</dbReference>
<dbReference type="EMBL" id="MU006783">
    <property type="protein sequence ID" value="KAF2641208.1"/>
    <property type="molecule type" value="Genomic_DNA"/>
</dbReference>
<keyword evidence="1" id="KW-0863">Zinc-finger</keyword>
<evidence type="ECO:0000259" key="3">
    <source>
        <dbReference type="PROSITE" id="PS50089"/>
    </source>
</evidence>
<evidence type="ECO:0000313" key="5">
    <source>
        <dbReference type="Proteomes" id="UP000799753"/>
    </source>
</evidence>
<keyword evidence="1" id="KW-0479">Metal-binding</keyword>
<evidence type="ECO:0000256" key="2">
    <source>
        <dbReference type="SAM" id="MobiDB-lite"/>
    </source>
</evidence>
<dbReference type="InterPro" id="IPR013083">
    <property type="entry name" value="Znf_RING/FYVE/PHD"/>
</dbReference>
<dbReference type="InterPro" id="IPR039903">
    <property type="entry name" value="Zswim2"/>
</dbReference>
<dbReference type="Pfam" id="PF13639">
    <property type="entry name" value="zf-RING_2"/>
    <property type="match status" value="1"/>
</dbReference>
<name>A0A6A6S446_9PLEO</name>
<keyword evidence="1" id="KW-0862">Zinc</keyword>
<evidence type="ECO:0000313" key="4">
    <source>
        <dbReference type="EMBL" id="KAF2641208.1"/>
    </source>
</evidence>
<proteinExistence type="predicted"/>
<dbReference type="GO" id="GO:0061630">
    <property type="term" value="F:ubiquitin protein ligase activity"/>
    <property type="evidence" value="ECO:0007669"/>
    <property type="project" value="InterPro"/>
</dbReference>
<dbReference type="SUPFAM" id="SSF57850">
    <property type="entry name" value="RING/U-box"/>
    <property type="match status" value="1"/>
</dbReference>
<dbReference type="InterPro" id="IPR016024">
    <property type="entry name" value="ARM-type_fold"/>
</dbReference>
<dbReference type="GO" id="GO:0008270">
    <property type="term" value="F:zinc ion binding"/>
    <property type="evidence" value="ECO:0007669"/>
    <property type="project" value="UniProtKB-KW"/>
</dbReference>
<dbReference type="Gene3D" id="3.30.40.10">
    <property type="entry name" value="Zinc/RING finger domain, C3HC4 (zinc finger)"/>
    <property type="match status" value="1"/>
</dbReference>
<feature type="region of interest" description="Disordered" evidence="2">
    <location>
        <begin position="289"/>
        <end position="330"/>
    </location>
</feature>
<dbReference type="PROSITE" id="PS50089">
    <property type="entry name" value="ZF_RING_2"/>
    <property type="match status" value="1"/>
</dbReference>
<dbReference type="PANTHER" id="PTHR21540">
    <property type="entry name" value="RING FINGER AND SWIM DOMAIN-CONTAINING PROTEIN 2"/>
    <property type="match status" value="1"/>
</dbReference>
<dbReference type="Proteomes" id="UP000799753">
    <property type="component" value="Unassembled WGS sequence"/>
</dbReference>
<feature type="compositionally biased region" description="Polar residues" evidence="2">
    <location>
        <begin position="45"/>
        <end position="61"/>
    </location>
</feature>
<feature type="compositionally biased region" description="Acidic residues" evidence="2">
    <location>
        <begin position="290"/>
        <end position="330"/>
    </location>
</feature>
<reference evidence="4" key="1">
    <citation type="journal article" date="2020" name="Stud. Mycol.">
        <title>101 Dothideomycetes genomes: a test case for predicting lifestyles and emergence of pathogens.</title>
        <authorList>
            <person name="Haridas S."/>
            <person name="Albert R."/>
            <person name="Binder M."/>
            <person name="Bloem J."/>
            <person name="Labutti K."/>
            <person name="Salamov A."/>
            <person name="Andreopoulos B."/>
            <person name="Baker S."/>
            <person name="Barry K."/>
            <person name="Bills G."/>
            <person name="Bluhm B."/>
            <person name="Cannon C."/>
            <person name="Castanera R."/>
            <person name="Culley D."/>
            <person name="Daum C."/>
            <person name="Ezra D."/>
            <person name="Gonzalez J."/>
            <person name="Henrissat B."/>
            <person name="Kuo A."/>
            <person name="Liang C."/>
            <person name="Lipzen A."/>
            <person name="Lutzoni F."/>
            <person name="Magnuson J."/>
            <person name="Mondo S."/>
            <person name="Nolan M."/>
            <person name="Ohm R."/>
            <person name="Pangilinan J."/>
            <person name="Park H.-J."/>
            <person name="Ramirez L."/>
            <person name="Alfaro M."/>
            <person name="Sun H."/>
            <person name="Tritt A."/>
            <person name="Yoshinaga Y."/>
            <person name="Zwiers L.-H."/>
            <person name="Turgeon B."/>
            <person name="Goodwin S."/>
            <person name="Spatafora J."/>
            <person name="Crous P."/>
            <person name="Grigoriev I."/>
        </authorList>
    </citation>
    <scope>NUCLEOTIDE SEQUENCE</scope>
    <source>
        <strain evidence="4">CBS 473.64</strain>
    </source>
</reference>
<feature type="domain" description="RING-type" evidence="3">
    <location>
        <begin position="77"/>
        <end position="121"/>
    </location>
</feature>
<organism evidence="4 5">
    <name type="scientific">Massarina eburnea CBS 473.64</name>
    <dbReference type="NCBI Taxonomy" id="1395130"/>
    <lineage>
        <taxon>Eukaryota</taxon>
        <taxon>Fungi</taxon>
        <taxon>Dikarya</taxon>
        <taxon>Ascomycota</taxon>
        <taxon>Pezizomycotina</taxon>
        <taxon>Dothideomycetes</taxon>
        <taxon>Pleosporomycetidae</taxon>
        <taxon>Pleosporales</taxon>
        <taxon>Massarineae</taxon>
        <taxon>Massarinaceae</taxon>
        <taxon>Massarina</taxon>
    </lineage>
</organism>
<dbReference type="InterPro" id="IPR001841">
    <property type="entry name" value="Znf_RING"/>
</dbReference>
<dbReference type="PANTHER" id="PTHR21540:SF0">
    <property type="entry name" value="PHD FAMILY PROTEIN"/>
    <property type="match status" value="1"/>
</dbReference>
<protein>
    <recommendedName>
        <fullName evidence="3">RING-type domain-containing protein</fullName>
    </recommendedName>
</protein>
<sequence length="330" mass="37900">MIYSYFHLQSESTVSLILHDAGGKEARFHQAISAVNLRTSESRKSTAVSPSTKILSAQPPSSSRTIYKKRKDIEGDCNICHEELNPKISDITFCQVGCGQNMHERCYRQWSNRQPTCPMCRCAWKEIPQAEVTIDRDLDQDAVDSYFKWLYSMGSMDPKDEIPKRETTKSEDEAIYLDHLRRHSVGLALEDSVYTAAVAHSFIKFWFESFRLSVSKELIRDLYTDQTVLQGSRKLLADVCLPSLSVDWFNEASSLYPIEFIRDLSIALLERAGTIVEMAEVLAKHVPGAVEDDLYDDDEDDDEDDEEEEEEEEDDLYDDDEDDDEEEEEE</sequence>